<sequence length="351" mass="35741">MQRRNLLRAALGGAGIPLGTSLGASLGTSLGTALLSGAASRAALAQPAQPGWKPNRTVTMVVPFAAGGTTDVMARLVAGPMSRALGQTVVVENTTGAGGTIGATRVARAAPDGHTLLFAHVGVLAVNPHLYNHLQYDPRDFRAVGLVGTNPMVLLVSEKSGITSIAQFRERVRQGGLIAGTSGTGTTLHLGALQAFAAAGGRGELVPYRGEAPALNDLVAGTVDLIVSQGMNAIPPALAGQAKALAVTGPARLPELPDVPTAAEAGLPGLDLEVWNAIVAPRGTPEAVAAAHDAALATAFDDPQVKARFAQFSTRAPVGEERTPAHLSALIRHEVERWGELLRAAGVGKEG</sequence>
<comment type="similarity">
    <text evidence="1">Belongs to the UPF0065 (bug) family.</text>
</comment>
<dbReference type="CDD" id="cd07012">
    <property type="entry name" value="PBP2_Bug_TTT"/>
    <property type="match status" value="1"/>
</dbReference>
<dbReference type="InterPro" id="IPR042100">
    <property type="entry name" value="Bug_dom1"/>
</dbReference>
<name>A0A9X1YAV6_9PROT</name>
<proteinExistence type="inferred from homology"/>
<evidence type="ECO:0000313" key="3">
    <source>
        <dbReference type="Proteomes" id="UP001139516"/>
    </source>
</evidence>
<dbReference type="Proteomes" id="UP001139516">
    <property type="component" value="Unassembled WGS sequence"/>
</dbReference>
<dbReference type="EMBL" id="JALPRX010000080">
    <property type="protein sequence ID" value="MCK8786337.1"/>
    <property type="molecule type" value="Genomic_DNA"/>
</dbReference>
<keyword evidence="3" id="KW-1185">Reference proteome</keyword>
<dbReference type="AlphaFoldDB" id="A0A9X1YAV6"/>
<organism evidence="2 3">
    <name type="scientific">Roseomonas acroporae</name>
    <dbReference type="NCBI Taxonomy" id="2937791"/>
    <lineage>
        <taxon>Bacteria</taxon>
        <taxon>Pseudomonadati</taxon>
        <taxon>Pseudomonadota</taxon>
        <taxon>Alphaproteobacteria</taxon>
        <taxon>Acetobacterales</taxon>
        <taxon>Roseomonadaceae</taxon>
        <taxon>Roseomonas</taxon>
    </lineage>
</organism>
<evidence type="ECO:0000313" key="2">
    <source>
        <dbReference type="EMBL" id="MCK8786337.1"/>
    </source>
</evidence>
<dbReference type="PIRSF" id="PIRSF017082">
    <property type="entry name" value="YflP"/>
    <property type="match status" value="1"/>
</dbReference>
<evidence type="ECO:0000256" key="1">
    <source>
        <dbReference type="ARBA" id="ARBA00006987"/>
    </source>
</evidence>
<dbReference type="Gene3D" id="3.40.190.10">
    <property type="entry name" value="Periplasmic binding protein-like II"/>
    <property type="match status" value="1"/>
</dbReference>
<dbReference type="SUPFAM" id="SSF53850">
    <property type="entry name" value="Periplasmic binding protein-like II"/>
    <property type="match status" value="1"/>
</dbReference>
<dbReference type="RefSeq" id="WP_248668453.1">
    <property type="nucleotide sequence ID" value="NZ_JALPRX010000080.1"/>
</dbReference>
<accession>A0A9X1YAV6</accession>
<gene>
    <name evidence="2" type="ORF">M0638_18320</name>
</gene>
<dbReference type="PANTHER" id="PTHR42928:SF5">
    <property type="entry name" value="BLR1237 PROTEIN"/>
    <property type="match status" value="1"/>
</dbReference>
<dbReference type="Pfam" id="PF03401">
    <property type="entry name" value="TctC"/>
    <property type="match status" value="1"/>
</dbReference>
<dbReference type="InterPro" id="IPR005064">
    <property type="entry name" value="BUG"/>
</dbReference>
<dbReference type="PANTHER" id="PTHR42928">
    <property type="entry name" value="TRICARBOXYLATE-BINDING PROTEIN"/>
    <property type="match status" value="1"/>
</dbReference>
<dbReference type="Gene3D" id="3.40.190.150">
    <property type="entry name" value="Bordetella uptake gene, domain 1"/>
    <property type="match status" value="1"/>
</dbReference>
<comment type="caution">
    <text evidence="2">The sequence shown here is derived from an EMBL/GenBank/DDBJ whole genome shotgun (WGS) entry which is preliminary data.</text>
</comment>
<reference evidence="2" key="1">
    <citation type="submission" date="2022-04" db="EMBL/GenBank/DDBJ databases">
        <title>Roseomonas acroporae sp. nov., isolated from coral Acropora digitifera.</title>
        <authorList>
            <person name="Sun H."/>
        </authorList>
    </citation>
    <scope>NUCLEOTIDE SEQUENCE</scope>
    <source>
        <strain evidence="2">NAR14</strain>
    </source>
</reference>
<protein>
    <submittedName>
        <fullName evidence="2">Tripartite tricarboxylate transporter substrate binding protein</fullName>
    </submittedName>
</protein>